<gene>
    <name evidence="1" type="ORF">BKA67DRAFT_655656</name>
</gene>
<dbReference type="RefSeq" id="XP_045961615.1">
    <property type="nucleotide sequence ID" value="XM_046106795.1"/>
</dbReference>
<dbReference type="SUPFAM" id="SSF56112">
    <property type="entry name" value="Protein kinase-like (PK-like)"/>
    <property type="match status" value="1"/>
</dbReference>
<dbReference type="GeneID" id="70135686"/>
<dbReference type="AlphaFoldDB" id="A0A9P9A1P7"/>
<evidence type="ECO:0000313" key="2">
    <source>
        <dbReference type="Proteomes" id="UP000758603"/>
    </source>
</evidence>
<proteinExistence type="predicted"/>
<evidence type="ECO:0008006" key="3">
    <source>
        <dbReference type="Google" id="ProtNLM"/>
    </source>
</evidence>
<sequence length="232" mass="26421">MTNTNGSTLPCRFHELWTPGVERKINSWFLSNESKASTWRSPPELASDDLKRARTQLGKHLVYIRAVTREFYGDASWVYGGRMALLQPMSDVWSDVGEETGVIRSDEQVAQLLAQHIQGNSKKSLQYPWGNIMVKEGHVTGLLDWEVAGNYPVCHEFVKVTPLLDGICLLSLVIWRPSNGVKYKAYWQLRTRGEKTFQLNAEYTSVSARSRNMSRGSNVNVSTRERCYCRVT</sequence>
<evidence type="ECO:0000313" key="1">
    <source>
        <dbReference type="EMBL" id="KAH6657381.1"/>
    </source>
</evidence>
<dbReference type="OrthoDB" id="8300194at2759"/>
<reference evidence="1" key="1">
    <citation type="journal article" date="2021" name="Nat. Commun.">
        <title>Genetic determinants of endophytism in the Arabidopsis root mycobiome.</title>
        <authorList>
            <person name="Mesny F."/>
            <person name="Miyauchi S."/>
            <person name="Thiergart T."/>
            <person name="Pickel B."/>
            <person name="Atanasova L."/>
            <person name="Karlsson M."/>
            <person name="Huettel B."/>
            <person name="Barry K.W."/>
            <person name="Haridas S."/>
            <person name="Chen C."/>
            <person name="Bauer D."/>
            <person name="Andreopoulos W."/>
            <person name="Pangilinan J."/>
            <person name="LaButti K."/>
            <person name="Riley R."/>
            <person name="Lipzen A."/>
            <person name="Clum A."/>
            <person name="Drula E."/>
            <person name="Henrissat B."/>
            <person name="Kohler A."/>
            <person name="Grigoriev I.V."/>
            <person name="Martin F.M."/>
            <person name="Hacquard S."/>
        </authorList>
    </citation>
    <scope>NUCLEOTIDE SEQUENCE</scope>
    <source>
        <strain evidence="1">MPI-SDFR-AT-0073</strain>
    </source>
</reference>
<organism evidence="1 2">
    <name type="scientific">Truncatella angustata</name>
    <dbReference type="NCBI Taxonomy" id="152316"/>
    <lineage>
        <taxon>Eukaryota</taxon>
        <taxon>Fungi</taxon>
        <taxon>Dikarya</taxon>
        <taxon>Ascomycota</taxon>
        <taxon>Pezizomycotina</taxon>
        <taxon>Sordariomycetes</taxon>
        <taxon>Xylariomycetidae</taxon>
        <taxon>Amphisphaeriales</taxon>
        <taxon>Sporocadaceae</taxon>
        <taxon>Truncatella</taxon>
    </lineage>
</organism>
<name>A0A9P9A1P7_9PEZI</name>
<keyword evidence="2" id="KW-1185">Reference proteome</keyword>
<protein>
    <recommendedName>
        <fullName evidence="3">Aminoglycoside phosphotransferase domain-containing protein</fullName>
    </recommendedName>
</protein>
<dbReference type="Proteomes" id="UP000758603">
    <property type="component" value="Unassembled WGS sequence"/>
</dbReference>
<comment type="caution">
    <text evidence="1">The sequence shown here is derived from an EMBL/GenBank/DDBJ whole genome shotgun (WGS) entry which is preliminary data.</text>
</comment>
<dbReference type="EMBL" id="JAGPXC010000002">
    <property type="protein sequence ID" value="KAH6657381.1"/>
    <property type="molecule type" value="Genomic_DNA"/>
</dbReference>
<dbReference type="InterPro" id="IPR011009">
    <property type="entry name" value="Kinase-like_dom_sf"/>
</dbReference>
<accession>A0A9P9A1P7</accession>